<dbReference type="RefSeq" id="XP_015961211.1">
    <property type="nucleotide sequence ID" value="XM_016105725.1"/>
</dbReference>
<dbReference type="GeneID" id="107485212"/>
<keyword evidence="2" id="KW-1185">Reference proteome</keyword>
<accession>A0A6P4D2X0</accession>
<protein>
    <submittedName>
        <fullName evidence="3">Uncharacterized mitochondrial protein AtMg00810-like</fullName>
    </submittedName>
</protein>
<reference evidence="2" key="1">
    <citation type="journal article" date="2016" name="Nat. Genet.">
        <title>The genome sequences of Arachis duranensis and Arachis ipaensis, the diploid ancestors of cultivated peanut.</title>
        <authorList>
            <person name="Bertioli D.J."/>
            <person name="Cannon S.B."/>
            <person name="Froenicke L."/>
            <person name="Huang G."/>
            <person name="Farmer A.D."/>
            <person name="Cannon E.K."/>
            <person name="Liu X."/>
            <person name="Gao D."/>
            <person name="Clevenger J."/>
            <person name="Dash S."/>
            <person name="Ren L."/>
            <person name="Moretzsohn M.C."/>
            <person name="Shirasawa K."/>
            <person name="Huang W."/>
            <person name="Vidigal B."/>
            <person name="Abernathy B."/>
            <person name="Chu Y."/>
            <person name="Niederhuth C.E."/>
            <person name="Umale P."/>
            <person name="Araujo A.C."/>
            <person name="Kozik A."/>
            <person name="Kim K.D."/>
            <person name="Burow M.D."/>
            <person name="Varshney R.K."/>
            <person name="Wang X."/>
            <person name="Zhang X."/>
            <person name="Barkley N."/>
            <person name="Guimaraes P.M."/>
            <person name="Isobe S."/>
            <person name="Guo B."/>
            <person name="Liao B."/>
            <person name="Stalker H.T."/>
            <person name="Schmitz R.J."/>
            <person name="Scheffler B.E."/>
            <person name="Leal-Bertioli S.C."/>
            <person name="Xun X."/>
            <person name="Jackson S.A."/>
            <person name="Michelmore R."/>
            <person name="Ozias-Akins P."/>
        </authorList>
    </citation>
    <scope>NUCLEOTIDE SEQUENCE [LARGE SCALE GENOMIC DNA]</scope>
    <source>
        <strain evidence="2">cv. V14167</strain>
    </source>
</reference>
<dbReference type="SUPFAM" id="SSF56672">
    <property type="entry name" value="DNA/RNA polymerases"/>
    <property type="match status" value="1"/>
</dbReference>
<dbReference type="InterPro" id="IPR043502">
    <property type="entry name" value="DNA/RNA_pol_sf"/>
</dbReference>
<organism evidence="2 3">
    <name type="scientific">Arachis duranensis</name>
    <name type="common">Wild peanut</name>
    <dbReference type="NCBI Taxonomy" id="130453"/>
    <lineage>
        <taxon>Eukaryota</taxon>
        <taxon>Viridiplantae</taxon>
        <taxon>Streptophyta</taxon>
        <taxon>Embryophyta</taxon>
        <taxon>Tracheophyta</taxon>
        <taxon>Spermatophyta</taxon>
        <taxon>Magnoliopsida</taxon>
        <taxon>eudicotyledons</taxon>
        <taxon>Gunneridae</taxon>
        <taxon>Pentapetalae</taxon>
        <taxon>rosids</taxon>
        <taxon>fabids</taxon>
        <taxon>Fabales</taxon>
        <taxon>Fabaceae</taxon>
        <taxon>Papilionoideae</taxon>
        <taxon>50 kb inversion clade</taxon>
        <taxon>dalbergioids sensu lato</taxon>
        <taxon>Dalbergieae</taxon>
        <taxon>Pterocarpus clade</taxon>
        <taxon>Arachis</taxon>
    </lineage>
</organism>
<sequence>MNGVKTFVLVYVDDIIITGEAETQIKEVIERLNAKFALEDMGNLHYFLGIQVAKTSDGGLLLSQQKYINEVLKKANMEGCSSCHTPLPSTIKLSALGGSNFGDSQLYRSIIGSLQYLTVTRPEISYSVHKMSQFVQAPLDSH</sequence>
<proteinExistence type="predicted"/>
<name>A0A6P4D2X0_ARADU</name>
<feature type="domain" description="Reverse transcriptase Ty1/copia-type" evidence="1">
    <location>
        <begin position="6"/>
        <end position="87"/>
    </location>
</feature>
<dbReference type="Pfam" id="PF07727">
    <property type="entry name" value="RVT_2"/>
    <property type="match status" value="1"/>
</dbReference>
<reference evidence="3" key="2">
    <citation type="submission" date="2025-08" db="UniProtKB">
        <authorList>
            <consortium name="RefSeq"/>
        </authorList>
    </citation>
    <scope>IDENTIFICATION</scope>
    <source>
        <tissue evidence="3">Whole plant</tissue>
    </source>
</reference>
<evidence type="ECO:0000313" key="3">
    <source>
        <dbReference type="RefSeq" id="XP_015961211.1"/>
    </source>
</evidence>
<dbReference type="PANTHER" id="PTHR11439:SF455">
    <property type="entry name" value="RLK (RECEPTOR-LIKE PROTEIN KINASE) 8, PUTATIVE-RELATED"/>
    <property type="match status" value="1"/>
</dbReference>
<dbReference type="PANTHER" id="PTHR11439">
    <property type="entry name" value="GAG-POL-RELATED RETROTRANSPOSON"/>
    <property type="match status" value="1"/>
</dbReference>
<dbReference type="InterPro" id="IPR013103">
    <property type="entry name" value="RVT_2"/>
</dbReference>
<dbReference type="Proteomes" id="UP000515211">
    <property type="component" value="Chromosome 4"/>
</dbReference>
<evidence type="ECO:0000259" key="1">
    <source>
        <dbReference type="Pfam" id="PF07727"/>
    </source>
</evidence>
<evidence type="ECO:0000313" key="2">
    <source>
        <dbReference type="Proteomes" id="UP000515211"/>
    </source>
</evidence>
<dbReference type="OrthoDB" id="1426677at2759"/>
<dbReference type="KEGG" id="adu:107485212"/>
<dbReference type="AlphaFoldDB" id="A0A6P4D2X0"/>
<gene>
    <name evidence="3" type="primary">LOC107485212</name>
</gene>